<feature type="compositionally biased region" description="Polar residues" evidence="1">
    <location>
        <begin position="115"/>
        <end position="131"/>
    </location>
</feature>
<keyword evidence="4" id="KW-0378">Hydrolase</keyword>
<feature type="domain" description="Endonuclease/exonuclease/phosphatase" evidence="3">
    <location>
        <begin position="151"/>
        <end position="371"/>
    </location>
</feature>
<dbReference type="InterPro" id="IPR036691">
    <property type="entry name" value="Endo/exonu/phosph_ase_sf"/>
</dbReference>
<proteinExistence type="predicted"/>
<protein>
    <submittedName>
        <fullName evidence="4">Endonuclease/exonuclease/phosphatase family protein</fullName>
    </submittedName>
</protein>
<dbReference type="AlphaFoldDB" id="A0A0F4L4R9"/>
<evidence type="ECO:0000256" key="2">
    <source>
        <dbReference type="SAM" id="Phobius"/>
    </source>
</evidence>
<evidence type="ECO:0000259" key="3">
    <source>
        <dbReference type="Pfam" id="PF03372"/>
    </source>
</evidence>
<feature type="transmembrane region" description="Helical" evidence="2">
    <location>
        <begin position="35"/>
        <end position="55"/>
    </location>
</feature>
<name>A0A0F4L4R9_9BIFI</name>
<dbReference type="Proteomes" id="UP000033648">
    <property type="component" value="Unassembled WGS sequence"/>
</dbReference>
<dbReference type="Pfam" id="PF03372">
    <property type="entry name" value="Exo_endo_phos"/>
    <property type="match status" value="1"/>
</dbReference>
<keyword evidence="4" id="KW-0540">Nuclease</keyword>
<accession>A0A0F4L4R9</accession>
<reference evidence="4 5" key="1">
    <citation type="submission" date="2014-12" db="EMBL/GenBank/DDBJ databases">
        <title>Comparative genomics of the lactic acid bacteria isolated from the honey bee gut.</title>
        <authorList>
            <person name="Ellegaard K.M."/>
            <person name="Tamarit D."/>
            <person name="Javelind E."/>
            <person name="Olofsson T."/>
            <person name="Andersson S.G."/>
            <person name="Vasquez A."/>
        </authorList>
    </citation>
    <scope>NUCLEOTIDE SEQUENCE [LARGE SCALE GENOMIC DNA]</scope>
    <source>
        <strain evidence="4 5">Bin2</strain>
    </source>
</reference>
<dbReference type="GO" id="GO:0004519">
    <property type="term" value="F:endonuclease activity"/>
    <property type="evidence" value="ECO:0007669"/>
    <property type="project" value="UniProtKB-KW"/>
</dbReference>
<organism evidence="4 5">
    <name type="scientific">Bifidobacterium asteroides</name>
    <dbReference type="NCBI Taxonomy" id="1684"/>
    <lineage>
        <taxon>Bacteria</taxon>
        <taxon>Bacillati</taxon>
        <taxon>Actinomycetota</taxon>
        <taxon>Actinomycetes</taxon>
        <taxon>Bifidobacteriales</taxon>
        <taxon>Bifidobacteriaceae</taxon>
        <taxon>Bifidobacterium</taxon>
    </lineage>
</organism>
<dbReference type="InterPro" id="IPR005135">
    <property type="entry name" value="Endo/exonuclease/phosphatase"/>
</dbReference>
<dbReference type="GO" id="GO:0004527">
    <property type="term" value="F:exonuclease activity"/>
    <property type="evidence" value="ECO:0007669"/>
    <property type="project" value="UniProtKB-KW"/>
</dbReference>
<gene>
    <name evidence="4" type="ORF">JF69_02640</name>
</gene>
<keyword evidence="4" id="KW-0255">Endonuclease</keyword>
<feature type="region of interest" description="Disordered" evidence="1">
    <location>
        <begin position="92"/>
        <end position="132"/>
    </location>
</feature>
<keyword evidence="2" id="KW-0812">Transmembrane</keyword>
<dbReference type="Gene3D" id="3.60.10.10">
    <property type="entry name" value="Endonuclease/exonuclease/phosphatase"/>
    <property type="match status" value="1"/>
</dbReference>
<sequence length="380" mass="41765">MNTLLWILLGLIALWMALRFLPAGADWHRPLVELIALIDLLAVPLLAILVCAIVIQAWPQSALALIELTLVTLWRLQYRFHLSSPTGSGYRTGLLSNNRHRTDTSNKADAYADSPKSNQLNQVTPDSAQVHTETRDLAPAASHPALSLRVMTLNCRYGKADAQTIMEQVQSHDVDVLALQEVNSTLLTHLQKAGMRQIMPYLVEGPQTQNDNGGRNALFSRLEPIWHQPSGLDLEASAVPLMLLHTQAGTIRVASVHPKSPQRGARQWGLGIERLALLNSEKTAAAPDMESPAFTVIMGDCNANLHHPTFRAMLQSGRLRDASLSLGCGPHPTFPHCQALLPPLIEIDHILVSQGIRVESMKVMKVPHTDHCGLLAQLRL</sequence>
<comment type="caution">
    <text evidence="4">The sequence shown here is derived from an EMBL/GenBank/DDBJ whole genome shotgun (WGS) entry which is preliminary data.</text>
</comment>
<dbReference type="PATRIC" id="fig|1684.4.peg.283"/>
<keyword evidence="2" id="KW-1133">Transmembrane helix</keyword>
<dbReference type="SUPFAM" id="SSF56219">
    <property type="entry name" value="DNase I-like"/>
    <property type="match status" value="1"/>
</dbReference>
<dbReference type="OrthoDB" id="2340043at2"/>
<keyword evidence="2" id="KW-0472">Membrane</keyword>
<evidence type="ECO:0000313" key="5">
    <source>
        <dbReference type="Proteomes" id="UP000033648"/>
    </source>
</evidence>
<evidence type="ECO:0000256" key="1">
    <source>
        <dbReference type="SAM" id="MobiDB-lite"/>
    </source>
</evidence>
<evidence type="ECO:0000313" key="4">
    <source>
        <dbReference type="EMBL" id="KJY52571.1"/>
    </source>
</evidence>
<dbReference type="EMBL" id="JWME01000004">
    <property type="protein sequence ID" value="KJY52571.1"/>
    <property type="molecule type" value="Genomic_DNA"/>
</dbReference>